<sequence length="144" mass="16073">MGEHLTKQVKDMMFSKILTFEVGWFDQNQNSTGAICSWLAKDANVVKSLVGDRMALVVQTFSVVIIACAMGLIIAWRLVVVMIAVQPLIIVYYYIRRVLLKSMSAKAIKAQEEISKLAAEAVSNLRTITIFSSQGRILKMFEVA</sequence>
<evidence type="ECO:0000256" key="2">
    <source>
        <dbReference type="ARBA" id="ARBA00022448"/>
    </source>
</evidence>
<evidence type="ECO:0000256" key="1">
    <source>
        <dbReference type="ARBA" id="ARBA00007577"/>
    </source>
</evidence>
<dbReference type="Proteomes" id="UP000288805">
    <property type="component" value="Unassembled WGS sequence"/>
</dbReference>
<dbReference type="PANTHER" id="PTHR45136:SF2">
    <property type="entry name" value="ABC TRANSPORTER DOMAIN-CONTAINING PROTEIN"/>
    <property type="match status" value="1"/>
</dbReference>
<dbReference type="InterPro" id="IPR011527">
    <property type="entry name" value="ABC1_TM_dom"/>
</dbReference>
<evidence type="ECO:0000256" key="6">
    <source>
        <dbReference type="ARBA" id="ARBA00023136"/>
    </source>
</evidence>
<dbReference type="SUPFAM" id="SSF90123">
    <property type="entry name" value="ABC transporter transmembrane region"/>
    <property type="match status" value="1"/>
</dbReference>
<gene>
    <name evidence="10" type="primary">Os02g0190300_1</name>
    <name evidence="10" type="ORF">CK203_082609</name>
</gene>
<dbReference type="AlphaFoldDB" id="A0A438CL71"/>
<accession>A0A438CL71</accession>
<dbReference type="PROSITE" id="PS50929">
    <property type="entry name" value="ABC_TM1F"/>
    <property type="match status" value="1"/>
</dbReference>
<dbReference type="GO" id="GO:0005524">
    <property type="term" value="F:ATP binding"/>
    <property type="evidence" value="ECO:0007669"/>
    <property type="project" value="InterPro"/>
</dbReference>
<evidence type="ECO:0000256" key="5">
    <source>
        <dbReference type="ARBA" id="ARBA00022989"/>
    </source>
</evidence>
<feature type="transmembrane region" description="Helical" evidence="8">
    <location>
        <begin position="54"/>
        <end position="72"/>
    </location>
</feature>
<evidence type="ECO:0000256" key="3">
    <source>
        <dbReference type="ARBA" id="ARBA00022692"/>
    </source>
</evidence>
<evidence type="ECO:0000256" key="7">
    <source>
        <dbReference type="ARBA" id="ARBA00023180"/>
    </source>
</evidence>
<feature type="domain" description="ABC transmembrane type-1" evidence="9">
    <location>
        <begin position="1"/>
        <end position="144"/>
    </location>
</feature>
<evidence type="ECO:0000313" key="10">
    <source>
        <dbReference type="EMBL" id="RVW23919.1"/>
    </source>
</evidence>
<dbReference type="GO" id="GO:0140359">
    <property type="term" value="F:ABC-type transporter activity"/>
    <property type="evidence" value="ECO:0007669"/>
    <property type="project" value="InterPro"/>
</dbReference>
<organism evidence="10 11">
    <name type="scientific">Vitis vinifera</name>
    <name type="common">Grape</name>
    <dbReference type="NCBI Taxonomy" id="29760"/>
    <lineage>
        <taxon>Eukaryota</taxon>
        <taxon>Viridiplantae</taxon>
        <taxon>Streptophyta</taxon>
        <taxon>Embryophyta</taxon>
        <taxon>Tracheophyta</taxon>
        <taxon>Spermatophyta</taxon>
        <taxon>Magnoliopsida</taxon>
        <taxon>eudicotyledons</taxon>
        <taxon>Gunneridae</taxon>
        <taxon>Pentapetalae</taxon>
        <taxon>rosids</taxon>
        <taxon>Vitales</taxon>
        <taxon>Vitaceae</taxon>
        <taxon>Viteae</taxon>
        <taxon>Vitis</taxon>
    </lineage>
</organism>
<reference evidence="10 11" key="1">
    <citation type="journal article" date="2018" name="PLoS Genet.">
        <title>Population sequencing reveals clonal diversity and ancestral inbreeding in the grapevine cultivar Chardonnay.</title>
        <authorList>
            <person name="Roach M.J."/>
            <person name="Johnson D.L."/>
            <person name="Bohlmann J."/>
            <person name="van Vuuren H.J."/>
            <person name="Jones S.J."/>
            <person name="Pretorius I.S."/>
            <person name="Schmidt S.A."/>
            <person name="Borneman A.R."/>
        </authorList>
    </citation>
    <scope>NUCLEOTIDE SEQUENCE [LARGE SCALE GENOMIC DNA]</scope>
    <source>
        <strain evidence="11">cv. Chardonnay</strain>
        <tissue evidence="10">Leaf</tissue>
    </source>
</reference>
<keyword evidence="5 8" id="KW-1133">Transmembrane helix</keyword>
<evidence type="ECO:0000256" key="4">
    <source>
        <dbReference type="ARBA" id="ARBA00022737"/>
    </source>
</evidence>
<evidence type="ECO:0000313" key="11">
    <source>
        <dbReference type="Proteomes" id="UP000288805"/>
    </source>
</evidence>
<keyword evidence="4" id="KW-0677">Repeat</keyword>
<comment type="caution">
    <text evidence="10">The sequence shown here is derived from an EMBL/GenBank/DDBJ whole genome shotgun (WGS) entry which is preliminary data.</text>
</comment>
<evidence type="ECO:0000256" key="8">
    <source>
        <dbReference type="SAM" id="Phobius"/>
    </source>
</evidence>
<dbReference type="Pfam" id="PF00664">
    <property type="entry name" value="ABC_membrane"/>
    <property type="match status" value="1"/>
</dbReference>
<keyword evidence="3 8" id="KW-0812">Transmembrane</keyword>
<feature type="transmembrane region" description="Helical" evidence="8">
    <location>
        <begin position="78"/>
        <end position="95"/>
    </location>
</feature>
<dbReference type="Gene3D" id="1.20.1560.10">
    <property type="entry name" value="ABC transporter type 1, transmembrane domain"/>
    <property type="match status" value="1"/>
</dbReference>
<dbReference type="GO" id="GO:0016020">
    <property type="term" value="C:membrane"/>
    <property type="evidence" value="ECO:0007669"/>
    <property type="project" value="InterPro"/>
</dbReference>
<evidence type="ECO:0000259" key="9">
    <source>
        <dbReference type="PROSITE" id="PS50929"/>
    </source>
</evidence>
<keyword evidence="2" id="KW-0813">Transport</keyword>
<keyword evidence="7" id="KW-0325">Glycoprotein</keyword>
<protein>
    <submittedName>
        <fullName evidence="10">Putative multidrug resistance protein</fullName>
    </submittedName>
</protein>
<comment type="similarity">
    <text evidence="1">Belongs to the ABC transporter superfamily. ABCB family. Multidrug resistance exporter (TC 3.A.1.201) subfamily.</text>
</comment>
<name>A0A438CL71_VITVI</name>
<keyword evidence="6 8" id="KW-0472">Membrane</keyword>
<proteinExistence type="inferred from homology"/>
<dbReference type="EMBL" id="QGNW01002183">
    <property type="protein sequence ID" value="RVW23919.1"/>
    <property type="molecule type" value="Genomic_DNA"/>
</dbReference>
<dbReference type="PANTHER" id="PTHR45136">
    <property type="entry name" value="ABC TRANSPORTER DOMAIN-CONTAINING PROTEIN"/>
    <property type="match status" value="1"/>
</dbReference>
<dbReference type="InterPro" id="IPR036640">
    <property type="entry name" value="ABC1_TM_sf"/>
</dbReference>